<evidence type="ECO:0000313" key="3">
    <source>
        <dbReference type="Proteomes" id="UP000602087"/>
    </source>
</evidence>
<dbReference type="Pfam" id="PF00359">
    <property type="entry name" value="PTS_EIIA_2"/>
    <property type="match status" value="1"/>
</dbReference>
<evidence type="ECO:0000313" key="2">
    <source>
        <dbReference type="EMBL" id="MBI9114103.1"/>
    </source>
</evidence>
<dbReference type="InterPro" id="IPR051541">
    <property type="entry name" value="PTS_SugarTrans_NitroReg"/>
</dbReference>
<evidence type="ECO:0000259" key="1">
    <source>
        <dbReference type="PROSITE" id="PS51094"/>
    </source>
</evidence>
<dbReference type="SUPFAM" id="SSF55804">
    <property type="entry name" value="Phoshotransferase/anion transport protein"/>
    <property type="match status" value="1"/>
</dbReference>
<accession>A0A934M8Z7</accession>
<dbReference type="InterPro" id="IPR002178">
    <property type="entry name" value="PTS_EIIA_type-2_dom"/>
</dbReference>
<dbReference type="PROSITE" id="PS51094">
    <property type="entry name" value="PTS_EIIA_TYPE_2"/>
    <property type="match status" value="1"/>
</dbReference>
<dbReference type="EMBL" id="JAEINH010000002">
    <property type="protein sequence ID" value="MBI9114103.1"/>
    <property type="molecule type" value="Genomic_DNA"/>
</dbReference>
<feature type="domain" description="PTS EIIA type-2" evidence="1">
    <location>
        <begin position="9"/>
        <end position="152"/>
    </location>
</feature>
<dbReference type="Proteomes" id="UP000602087">
    <property type="component" value="Unassembled WGS sequence"/>
</dbReference>
<dbReference type="PANTHER" id="PTHR47738">
    <property type="entry name" value="PTS SYSTEM FRUCTOSE-LIKE EIIA COMPONENT-RELATED"/>
    <property type="match status" value="1"/>
</dbReference>
<dbReference type="Gene3D" id="3.40.930.10">
    <property type="entry name" value="Mannitol-specific EII, Chain A"/>
    <property type="match status" value="1"/>
</dbReference>
<dbReference type="AlphaFoldDB" id="A0A934M8Z7"/>
<organism evidence="2 3">
    <name type="scientific">Sanguibacter suaedae</name>
    <dbReference type="NCBI Taxonomy" id="2795737"/>
    <lineage>
        <taxon>Bacteria</taxon>
        <taxon>Bacillati</taxon>
        <taxon>Actinomycetota</taxon>
        <taxon>Actinomycetes</taxon>
        <taxon>Micrococcales</taxon>
        <taxon>Sanguibacteraceae</taxon>
        <taxon>Sanguibacter</taxon>
    </lineage>
</organism>
<dbReference type="CDD" id="cd00211">
    <property type="entry name" value="PTS_IIA_fru"/>
    <property type="match status" value="1"/>
</dbReference>
<comment type="caution">
    <text evidence="2">The sequence shown here is derived from an EMBL/GenBank/DDBJ whole genome shotgun (WGS) entry which is preliminary data.</text>
</comment>
<keyword evidence="3" id="KW-1185">Reference proteome</keyword>
<keyword evidence="2" id="KW-0813">Transport</keyword>
<dbReference type="PANTHER" id="PTHR47738:SF2">
    <property type="entry name" value="PTS SYSTEM FRUCTOSE-LIKE EIIA COMPONENT"/>
    <property type="match status" value="1"/>
</dbReference>
<keyword evidence="2" id="KW-0762">Sugar transport</keyword>
<proteinExistence type="predicted"/>
<reference evidence="2" key="1">
    <citation type="submission" date="2020-12" db="EMBL/GenBank/DDBJ databases">
        <title>Sanguibacter suaedae sp. nov., isolated from Suaeda aralocaspica.</title>
        <authorList>
            <person name="Ma Q."/>
        </authorList>
    </citation>
    <scope>NUCLEOTIDE SEQUENCE</scope>
    <source>
        <strain evidence="2">YZGR15</strain>
    </source>
</reference>
<dbReference type="RefSeq" id="WP_198732645.1">
    <property type="nucleotide sequence ID" value="NZ_JAEINH010000002.1"/>
</dbReference>
<sequence>MSNPAPSAPLITPGLVALDLAGGDRDAVTRSLIDLLLAEGRITDADGFHADVRAREAQMATGMPGGVGLPHARSAHVTVPSLAVGRVPAGVDFGAPDGDATLVFLIAAPTEGDSDHLKILASLARRLVHESFRDSLRTAPDATTVAEIVTREVAPR</sequence>
<dbReference type="InterPro" id="IPR016152">
    <property type="entry name" value="PTrfase/Anion_transptr"/>
</dbReference>
<protein>
    <submittedName>
        <fullName evidence="2">PTS sugar transporter subunit IIA</fullName>
    </submittedName>
</protein>
<gene>
    <name evidence="2" type="ORF">JAV76_03630</name>
</gene>
<name>A0A934M8Z7_9MICO</name>